<feature type="compositionally biased region" description="Polar residues" evidence="1">
    <location>
        <begin position="1"/>
        <end position="19"/>
    </location>
</feature>
<dbReference type="EMBL" id="CM000769">
    <property type="protein sequence ID" value="KXG19362.1"/>
    <property type="molecule type" value="Genomic_DNA"/>
</dbReference>
<sequence>MRPCGSCSTQTSPRAQAHTSPPAPPRPLVLLHPQSPTAAIDSPVHRRRYLRPPWFQPSGPHTPLRQAGSSGVQPPDAGQVLHGFRRSAVASGWAMTVLMIDER</sequence>
<reference evidence="2" key="2">
    <citation type="submission" date="2017-02" db="EMBL/GenBank/DDBJ databases">
        <title>WGS assembly of Sorghum bicolor.</title>
        <authorList>
            <person name="Paterson A."/>
            <person name="Mullet J."/>
            <person name="Bowers J."/>
            <person name="Bruggmann R."/>
            <person name="Dubchak I."/>
            <person name="Grimwood J."/>
            <person name="Gundlach H."/>
            <person name="Haberer G."/>
            <person name="Hellsten U."/>
            <person name="Mitros T."/>
            <person name="Poliakov A."/>
            <person name="Schmutz J."/>
            <person name="Spannagl M."/>
            <person name="Tang H."/>
            <person name="Wang X."/>
            <person name="Wicker T."/>
            <person name="Bharti A."/>
            <person name="Chapman J."/>
            <person name="Feltus F."/>
            <person name="Gowik U."/>
            <person name="Grigoriev I."/>
            <person name="Lyons E."/>
            <person name="Maher C."/>
            <person name="Martis M."/>
            <person name="Narechania A."/>
            <person name="Otillar R."/>
            <person name="Penning B."/>
            <person name="Salamov A."/>
            <person name="Wang Y."/>
            <person name="Zhang L."/>
            <person name="Carpita N."/>
            <person name="Freeling M."/>
            <person name="Gingle A."/>
            <person name="Hash C."/>
            <person name="Keller B."/>
            <person name="Klein P."/>
            <person name="Kresovich S."/>
            <person name="Mccann M."/>
            <person name="Ming R."/>
            <person name="Peterson D."/>
            <person name="Rahman M."/>
            <person name="Ware D."/>
            <person name="Westhoff P."/>
            <person name="Mayer K."/>
            <person name="Messing J."/>
            <person name="Sims D."/>
            <person name="Jenkins J."/>
            <person name="Shu S."/>
            <person name="Rokhsar D."/>
        </authorList>
    </citation>
    <scope>NUCLEOTIDE SEQUENCE</scope>
</reference>
<reference evidence="2 3" key="1">
    <citation type="journal article" date="2009" name="Nature">
        <title>The Sorghum bicolor genome and the diversification of grasses.</title>
        <authorList>
            <person name="Paterson A.H."/>
            <person name="Bowers J.E."/>
            <person name="Bruggmann R."/>
            <person name="Dubchak I."/>
            <person name="Grimwood J."/>
            <person name="Gundlach H."/>
            <person name="Haberer G."/>
            <person name="Hellsten U."/>
            <person name="Mitros T."/>
            <person name="Poliakov A."/>
            <person name="Schmutz J."/>
            <person name="Spannagl M."/>
            <person name="Tang H."/>
            <person name="Wang X."/>
            <person name="Wicker T."/>
            <person name="Bharti A.K."/>
            <person name="Chapman J."/>
            <person name="Feltus F.A."/>
            <person name="Gowik U."/>
            <person name="Grigoriev I.V."/>
            <person name="Lyons E."/>
            <person name="Maher C.A."/>
            <person name="Martis M."/>
            <person name="Narechania A."/>
            <person name="Otillar R.P."/>
            <person name="Penning B.W."/>
            <person name="Salamov A.A."/>
            <person name="Wang Y."/>
            <person name="Zhang L."/>
            <person name="Carpita N.C."/>
            <person name="Freeling M."/>
            <person name="Gingle A.R."/>
            <person name="Hash C.T."/>
            <person name="Keller B."/>
            <person name="Klein P."/>
            <person name="Kresovich S."/>
            <person name="McCann M.C."/>
            <person name="Ming R."/>
            <person name="Peterson D.G."/>
            <person name="Mehboob-ur-Rahman"/>
            <person name="Ware D."/>
            <person name="Westhoff P."/>
            <person name="Mayer K.F."/>
            <person name="Messing J."/>
            <person name="Rokhsar D.S."/>
        </authorList>
    </citation>
    <scope>NUCLEOTIDE SEQUENCE [LARGE SCALE GENOMIC DNA]</scope>
    <source>
        <strain evidence="3">cv. BTx623</strain>
    </source>
</reference>
<proteinExistence type="predicted"/>
<evidence type="ECO:0000256" key="1">
    <source>
        <dbReference type="SAM" id="MobiDB-lite"/>
    </source>
</evidence>
<dbReference type="InParanoid" id="A0A194YHB2"/>
<keyword evidence="3" id="KW-1185">Reference proteome</keyword>
<feature type="region of interest" description="Disordered" evidence="1">
    <location>
        <begin position="50"/>
        <end position="77"/>
    </location>
</feature>
<feature type="region of interest" description="Disordered" evidence="1">
    <location>
        <begin position="1"/>
        <end position="30"/>
    </location>
</feature>
<evidence type="ECO:0000313" key="2">
    <source>
        <dbReference type="EMBL" id="KXG19362.1"/>
    </source>
</evidence>
<dbReference type="OMA" id="MRPCGSC"/>
<dbReference type="AlphaFoldDB" id="A0A194YHB2"/>
<gene>
    <name evidence="2" type="ORF">SORBI_3010G048900</name>
</gene>
<reference evidence="3" key="3">
    <citation type="journal article" date="2018" name="Plant J.">
        <title>The Sorghum bicolor reference genome: improved assembly, gene annotations, a transcriptome atlas, and signatures of genome organization.</title>
        <authorList>
            <person name="McCormick R.F."/>
            <person name="Truong S.K."/>
            <person name="Sreedasyam A."/>
            <person name="Jenkins J."/>
            <person name="Shu S."/>
            <person name="Sims D."/>
            <person name="Kennedy M."/>
            <person name="Amirebrahimi M."/>
            <person name="Weers B.D."/>
            <person name="McKinley B."/>
            <person name="Mattison A."/>
            <person name="Morishige D.T."/>
            <person name="Grimwood J."/>
            <person name="Schmutz J."/>
            <person name="Mullet J.E."/>
        </authorList>
    </citation>
    <scope>NUCLEOTIDE SEQUENCE [LARGE SCALE GENOMIC DNA]</scope>
    <source>
        <strain evidence="3">cv. BTx623</strain>
    </source>
</reference>
<protein>
    <submittedName>
        <fullName evidence="2">Uncharacterized protein</fullName>
    </submittedName>
</protein>
<accession>A0A194YHB2</accession>
<dbReference type="Gramene" id="KXG19362">
    <property type="protein sequence ID" value="KXG19362"/>
    <property type="gene ID" value="SORBI_3010G048900"/>
</dbReference>
<dbReference type="Proteomes" id="UP000000768">
    <property type="component" value="Chromosome 10"/>
</dbReference>
<dbReference type="Gramene" id="KXG19363">
    <property type="protein sequence ID" value="KXG19363"/>
    <property type="gene ID" value="SORBI_3010G048900"/>
</dbReference>
<organism evidence="2 3">
    <name type="scientific">Sorghum bicolor</name>
    <name type="common">Sorghum</name>
    <name type="synonym">Sorghum vulgare</name>
    <dbReference type="NCBI Taxonomy" id="4558"/>
    <lineage>
        <taxon>Eukaryota</taxon>
        <taxon>Viridiplantae</taxon>
        <taxon>Streptophyta</taxon>
        <taxon>Embryophyta</taxon>
        <taxon>Tracheophyta</taxon>
        <taxon>Spermatophyta</taxon>
        <taxon>Magnoliopsida</taxon>
        <taxon>Liliopsida</taxon>
        <taxon>Poales</taxon>
        <taxon>Poaceae</taxon>
        <taxon>PACMAD clade</taxon>
        <taxon>Panicoideae</taxon>
        <taxon>Andropogonodae</taxon>
        <taxon>Andropogoneae</taxon>
        <taxon>Sorghinae</taxon>
        <taxon>Sorghum</taxon>
    </lineage>
</organism>
<evidence type="ECO:0000313" key="3">
    <source>
        <dbReference type="Proteomes" id="UP000000768"/>
    </source>
</evidence>
<name>A0A194YHB2_SORBI</name>
<dbReference type="EMBL" id="CM000769">
    <property type="protein sequence ID" value="KXG19363.1"/>
    <property type="molecule type" value="Genomic_DNA"/>
</dbReference>